<comment type="function">
    <text evidence="3">Required for maturation of urease via the functional incorporation of the urease nickel metallocenter.</text>
</comment>
<keyword evidence="2 3" id="KW-0143">Chaperone</keyword>
<gene>
    <name evidence="3 4" type="primary">ureD</name>
    <name evidence="4" type="ORF">Pfl04_27560</name>
</gene>
<evidence type="ECO:0000313" key="5">
    <source>
        <dbReference type="Proteomes" id="UP000653674"/>
    </source>
</evidence>
<name>A0A8J3LKK0_9ACTN</name>
<dbReference type="PANTHER" id="PTHR33643">
    <property type="entry name" value="UREASE ACCESSORY PROTEIN D"/>
    <property type="match status" value="1"/>
</dbReference>
<dbReference type="Proteomes" id="UP000653674">
    <property type="component" value="Unassembled WGS sequence"/>
</dbReference>
<dbReference type="RefSeq" id="WP_168079030.1">
    <property type="nucleotide sequence ID" value="NZ_BAAAQJ010000009.1"/>
</dbReference>
<organism evidence="4 5">
    <name type="scientific">Planosporangium flavigriseum</name>
    <dbReference type="NCBI Taxonomy" id="373681"/>
    <lineage>
        <taxon>Bacteria</taxon>
        <taxon>Bacillati</taxon>
        <taxon>Actinomycetota</taxon>
        <taxon>Actinomycetes</taxon>
        <taxon>Micromonosporales</taxon>
        <taxon>Micromonosporaceae</taxon>
        <taxon>Planosporangium</taxon>
    </lineage>
</organism>
<accession>A0A8J3LKK0</accession>
<dbReference type="PANTHER" id="PTHR33643:SF1">
    <property type="entry name" value="UREASE ACCESSORY PROTEIN D"/>
    <property type="match status" value="1"/>
</dbReference>
<evidence type="ECO:0000256" key="1">
    <source>
        <dbReference type="ARBA" id="ARBA00007177"/>
    </source>
</evidence>
<evidence type="ECO:0000313" key="4">
    <source>
        <dbReference type="EMBL" id="GIG74352.1"/>
    </source>
</evidence>
<sequence length="302" mass="33286">MTSLHAAPELAGYHDEPAQLPSGAPGKNGLLHLGFARRDGRTALVGLRRRTPLLVHQALYWDEELPDLACVIIIDTAGGIVQGDRYELEIEVAEGARAHLTTQAAAKVQEMDANYASQSQRIVLRDGAYLEYVPEPIIPYRHSRFITHTHVCLPESATLVYAEILMPGRKHHGELFRYDLYSSRLSVSRPDGTLLFAEKFLIEPARSTPARCGVLGGFHVFGNVLLLTAPERAERVLAQVPAVVDRTEGWAAGASRLPNDAGISYRILGMESEPVRAMVRDFWSVARVAVAGHPVPARFAWR</sequence>
<reference evidence="4" key="1">
    <citation type="submission" date="2021-01" db="EMBL/GenBank/DDBJ databases">
        <title>Whole genome shotgun sequence of Planosporangium flavigriseum NBRC 105377.</title>
        <authorList>
            <person name="Komaki H."/>
            <person name="Tamura T."/>
        </authorList>
    </citation>
    <scope>NUCLEOTIDE SEQUENCE</scope>
    <source>
        <strain evidence="4">NBRC 105377</strain>
    </source>
</reference>
<dbReference type="Pfam" id="PF01774">
    <property type="entry name" value="UreD"/>
    <property type="match status" value="1"/>
</dbReference>
<comment type="caution">
    <text evidence="4">The sequence shown here is derived from an EMBL/GenBank/DDBJ whole genome shotgun (WGS) entry which is preliminary data.</text>
</comment>
<keyword evidence="3" id="KW-0996">Nickel insertion</keyword>
<keyword evidence="3" id="KW-0963">Cytoplasm</keyword>
<evidence type="ECO:0000256" key="3">
    <source>
        <dbReference type="HAMAP-Rule" id="MF_01384"/>
    </source>
</evidence>
<evidence type="ECO:0000256" key="2">
    <source>
        <dbReference type="ARBA" id="ARBA00023186"/>
    </source>
</evidence>
<dbReference type="GO" id="GO:0005737">
    <property type="term" value="C:cytoplasm"/>
    <property type="evidence" value="ECO:0007669"/>
    <property type="project" value="UniProtKB-SubCell"/>
</dbReference>
<dbReference type="InterPro" id="IPR002669">
    <property type="entry name" value="UreD"/>
</dbReference>
<keyword evidence="5" id="KW-1185">Reference proteome</keyword>
<protein>
    <recommendedName>
        <fullName evidence="3">Urease accessory protein UreD</fullName>
    </recommendedName>
</protein>
<dbReference type="HAMAP" id="MF_01384">
    <property type="entry name" value="UreD"/>
    <property type="match status" value="1"/>
</dbReference>
<dbReference type="AlphaFoldDB" id="A0A8J3LKK0"/>
<comment type="subunit">
    <text evidence="3">UreD, UreF and UreG form a complex that acts as a GTP-hydrolysis-dependent molecular chaperone, activating the urease apoprotein by helping to assemble the nickel containing metallocenter of UreC. The UreE protein probably delivers the nickel.</text>
</comment>
<dbReference type="EMBL" id="BONU01000017">
    <property type="protein sequence ID" value="GIG74352.1"/>
    <property type="molecule type" value="Genomic_DNA"/>
</dbReference>
<dbReference type="GO" id="GO:0016151">
    <property type="term" value="F:nickel cation binding"/>
    <property type="evidence" value="ECO:0007669"/>
    <property type="project" value="UniProtKB-UniRule"/>
</dbReference>
<proteinExistence type="inferred from homology"/>
<comment type="similarity">
    <text evidence="1 3">Belongs to the UreD family.</text>
</comment>
<comment type="subcellular location">
    <subcellularLocation>
        <location evidence="3">Cytoplasm</location>
    </subcellularLocation>
</comment>